<evidence type="ECO:0000313" key="2">
    <source>
        <dbReference type="EMBL" id="RRT75795.1"/>
    </source>
</evidence>
<organism evidence="2 3">
    <name type="scientific">Ensete ventricosum</name>
    <name type="common">Abyssinian banana</name>
    <name type="synonym">Musa ensete</name>
    <dbReference type="NCBI Taxonomy" id="4639"/>
    <lineage>
        <taxon>Eukaryota</taxon>
        <taxon>Viridiplantae</taxon>
        <taxon>Streptophyta</taxon>
        <taxon>Embryophyta</taxon>
        <taxon>Tracheophyta</taxon>
        <taxon>Spermatophyta</taxon>
        <taxon>Magnoliopsida</taxon>
        <taxon>Liliopsida</taxon>
        <taxon>Zingiberales</taxon>
        <taxon>Musaceae</taxon>
        <taxon>Ensete</taxon>
    </lineage>
</organism>
<dbReference type="AlphaFoldDB" id="A0A427AHT7"/>
<dbReference type="EMBL" id="AMZH03002376">
    <property type="protein sequence ID" value="RRT75795.1"/>
    <property type="molecule type" value="Genomic_DNA"/>
</dbReference>
<accession>A0A427AHT7</accession>
<comment type="caution">
    <text evidence="2">The sequence shown here is derived from an EMBL/GenBank/DDBJ whole genome shotgun (WGS) entry which is preliminary data.</text>
</comment>
<evidence type="ECO:0000313" key="3">
    <source>
        <dbReference type="Proteomes" id="UP000287651"/>
    </source>
</evidence>
<protein>
    <submittedName>
        <fullName evidence="2">Uncharacterized protein</fullName>
    </submittedName>
</protein>
<proteinExistence type="predicted"/>
<dbReference type="Proteomes" id="UP000287651">
    <property type="component" value="Unassembled WGS sequence"/>
</dbReference>
<name>A0A427AHT7_ENSVE</name>
<evidence type="ECO:0000256" key="1">
    <source>
        <dbReference type="SAM" id="MobiDB-lite"/>
    </source>
</evidence>
<feature type="region of interest" description="Disordered" evidence="1">
    <location>
        <begin position="69"/>
        <end position="111"/>
    </location>
</feature>
<gene>
    <name evidence="2" type="ORF">B296_00020588</name>
</gene>
<sequence>MATRQRKLQWTLAGAVVGGLCVAVGGSSGNVAVRDNAATEEGASGWGCRRQIGAAAATTKEEAGVWLERQQRRKQERAAASSVARGEDDDNVGCKRLKGAGEAEEEDSSVD</sequence>
<reference evidence="2 3" key="1">
    <citation type="journal article" date="2014" name="Agronomy (Basel)">
        <title>A Draft Genome Sequence for Ensete ventricosum, the Drought-Tolerant Tree Against Hunger.</title>
        <authorList>
            <person name="Harrison J."/>
            <person name="Moore K.A."/>
            <person name="Paszkiewicz K."/>
            <person name="Jones T."/>
            <person name="Grant M."/>
            <person name="Ambacheew D."/>
            <person name="Muzemil S."/>
            <person name="Studholme D.J."/>
        </authorList>
    </citation>
    <scope>NUCLEOTIDE SEQUENCE [LARGE SCALE GENOMIC DNA]</scope>
</reference>
<feature type="compositionally biased region" description="Acidic residues" evidence="1">
    <location>
        <begin position="102"/>
        <end position="111"/>
    </location>
</feature>